<dbReference type="EMBL" id="CP010951">
    <property type="protein sequence ID" value="AMO24411.1"/>
    <property type="molecule type" value="Genomic_DNA"/>
</dbReference>
<feature type="coiled-coil region" evidence="4">
    <location>
        <begin position="561"/>
        <end position="588"/>
    </location>
</feature>
<dbReference type="Pfam" id="PF13191">
    <property type="entry name" value="AAA_16"/>
    <property type="match status" value="1"/>
</dbReference>
<feature type="domain" description="HTH luxR-type" evidence="5">
    <location>
        <begin position="788"/>
        <end position="853"/>
    </location>
</feature>
<dbReference type="Proteomes" id="UP000070433">
    <property type="component" value="Chromosome"/>
</dbReference>
<dbReference type="PANTHER" id="PTHR44688">
    <property type="entry name" value="DNA-BINDING TRANSCRIPTIONAL ACTIVATOR DEVR_DOSR"/>
    <property type="match status" value="1"/>
</dbReference>
<dbReference type="SMART" id="SM00421">
    <property type="entry name" value="HTH_LUXR"/>
    <property type="match status" value="1"/>
</dbReference>
<name>A0A127JWX5_9BURK</name>
<dbReference type="SUPFAM" id="SSF48452">
    <property type="entry name" value="TPR-like"/>
    <property type="match status" value="1"/>
</dbReference>
<gene>
    <name evidence="6" type="ORF">UC35_18165</name>
</gene>
<dbReference type="Pfam" id="PF00196">
    <property type="entry name" value="GerE"/>
    <property type="match status" value="1"/>
</dbReference>
<dbReference type="Gene3D" id="1.10.10.10">
    <property type="entry name" value="Winged helix-like DNA-binding domain superfamily/Winged helix DNA-binding domain"/>
    <property type="match status" value="1"/>
</dbReference>
<dbReference type="InterPro" id="IPR059106">
    <property type="entry name" value="WHD_MalT"/>
</dbReference>
<evidence type="ECO:0000256" key="3">
    <source>
        <dbReference type="ARBA" id="ARBA00023163"/>
    </source>
</evidence>
<keyword evidence="7" id="KW-1185">Reference proteome</keyword>
<dbReference type="CDD" id="cd06170">
    <property type="entry name" value="LuxR_C_like"/>
    <property type="match status" value="1"/>
</dbReference>
<evidence type="ECO:0000256" key="2">
    <source>
        <dbReference type="ARBA" id="ARBA00023125"/>
    </source>
</evidence>
<evidence type="ECO:0000256" key="4">
    <source>
        <dbReference type="SAM" id="Coils"/>
    </source>
</evidence>
<accession>A0A127JWX5</accession>
<dbReference type="SUPFAM" id="SSF52540">
    <property type="entry name" value="P-loop containing nucleoside triphosphate hydrolases"/>
    <property type="match status" value="1"/>
</dbReference>
<evidence type="ECO:0000259" key="5">
    <source>
        <dbReference type="PROSITE" id="PS50043"/>
    </source>
</evidence>
<dbReference type="Pfam" id="PF25873">
    <property type="entry name" value="WHD_MalT"/>
    <property type="match status" value="1"/>
</dbReference>
<dbReference type="PROSITE" id="PS50043">
    <property type="entry name" value="HTH_LUXR_2"/>
    <property type="match status" value="1"/>
</dbReference>
<dbReference type="PANTHER" id="PTHR44688:SF16">
    <property type="entry name" value="DNA-BINDING TRANSCRIPTIONAL ACTIVATOR DEVR_DOSR"/>
    <property type="match status" value="1"/>
</dbReference>
<keyword evidence="3" id="KW-0804">Transcription</keyword>
<dbReference type="InterPro" id="IPR041617">
    <property type="entry name" value="TPR_MalT"/>
</dbReference>
<dbReference type="Gene3D" id="3.40.50.300">
    <property type="entry name" value="P-loop containing nucleotide triphosphate hydrolases"/>
    <property type="match status" value="1"/>
</dbReference>
<dbReference type="InterPro" id="IPR000792">
    <property type="entry name" value="Tscrpt_reg_LuxR_C"/>
</dbReference>
<evidence type="ECO:0000313" key="6">
    <source>
        <dbReference type="EMBL" id="AMO24411.1"/>
    </source>
</evidence>
<dbReference type="GO" id="GO:0003677">
    <property type="term" value="F:DNA binding"/>
    <property type="evidence" value="ECO:0007669"/>
    <property type="project" value="UniProtKB-KW"/>
</dbReference>
<protein>
    <recommendedName>
        <fullName evidence="5">HTH luxR-type domain-containing protein</fullName>
    </recommendedName>
</protein>
<dbReference type="SUPFAM" id="SSF46894">
    <property type="entry name" value="C-terminal effector domain of the bipartite response regulators"/>
    <property type="match status" value="1"/>
</dbReference>
<sequence length="860" mass="96717">MVRGRIKAVLVVAPAGYGKSTLMAQWFESLRGEQEAQASWLNLDENDNDPERLLHYLIAALQAAIPELRRDPTLDFQAPVTTEAKLDALGARLADFDRKLVLFIDDAHVLADGQALQVFEWLVRFAGDSLRFVIGCRQVPRVGMPELRLRGELVELDQSAMAFTTDEVESFWHERQLGPLDRRAFATLLEKTEGWAAVIELLTLALNEEPNAAKLIADFSATERGVVEYLGEVVFGRLAAQQREQIHRLAQFDRFCAELALQACGPGVPDDLLAELQRRRLFVIPLDRKGQWFRFHHLVRDYLRRQLPRGLADTTRQTLLAGGQWFHDNGMPDDAIDCAVRAQAWDQACQWLAASIGSQARRMGSGTSVARWMPLIPREQIDRYPQIRISYMSTLAYHQEKELLQRELADFESLIHAWERSGGRDANDMDAMRSTLALHRLMWRALSDGGVDMLPHAQAWLERWPQARPRMLGDALIAAAYACKTAGEIDRGIDYASRARQTLSGHGGPFGVSRSMLVTAVLWLKRGDYRAAQSVSEEGLRFVAEKLNRHPEHMAYHHAVLSAVQYEFDDMAQAVKELESELAAVDATGIADVLILIYLTRARLQFLQGERDAGLEALSLGRRLGVRRELPRLTITLAAEECTWLCRFGEQAAALDLARQFGFDRREFTGYDLLADKAARIGPRLLLAKSPEQALVQLEPAIVRSREKGFHHRHVELLILQAMALVRSGREADAAGAWAAALELGERFGYRRVFLDDAEMVATLSQAARGRKEVPRPAWLQARPKAVLLESDEQLTRKELRILKHLDSGRSNGEIAESLFISEGTLKWHLRNLYRKLGCKNRSGAIAAARRRGVIENGPA</sequence>
<dbReference type="InterPro" id="IPR016032">
    <property type="entry name" value="Sig_transdc_resp-reg_C-effctor"/>
</dbReference>
<evidence type="ECO:0000313" key="7">
    <source>
        <dbReference type="Proteomes" id="UP000070433"/>
    </source>
</evidence>
<proteinExistence type="predicted"/>
<dbReference type="InterPro" id="IPR011990">
    <property type="entry name" value="TPR-like_helical_dom_sf"/>
</dbReference>
<keyword evidence="1" id="KW-0805">Transcription regulation</keyword>
<dbReference type="GO" id="GO:0006355">
    <property type="term" value="P:regulation of DNA-templated transcription"/>
    <property type="evidence" value="ECO:0007669"/>
    <property type="project" value="InterPro"/>
</dbReference>
<dbReference type="Pfam" id="PF17874">
    <property type="entry name" value="TPR_MalT"/>
    <property type="match status" value="1"/>
</dbReference>
<reference evidence="6 7" key="1">
    <citation type="journal article" date="2014" name="Int. J. Syst. Evol. Microbiol.">
        <title>Ramlibacter solisilvae sp. nov., isolated from forest soil, and emended description of the genus Ramlibacter.</title>
        <authorList>
            <person name="Lee H.J."/>
            <person name="Lee S.H."/>
            <person name="Lee S.S."/>
            <person name="Lee J.S."/>
            <person name="Kim Y."/>
            <person name="Kim S.C."/>
            <person name="Jeon C.O."/>
        </authorList>
    </citation>
    <scope>NUCLEOTIDE SEQUENCE [LARGE SCALE GENOMIC DNA]</scope>
    <source>
        <strain evidence="6 7">5-10</strain>
    </source>
</reference>
<dbReference type="PROSITE" id="PS00622">
    <property type="entry name" value="HTH_LUXR_1"/>
    <property type="match status" value="1"/>
</dbReference>
<evidence type="ECO:0000256" key="1">
    <source>
        <dbReference type="ARBA" id="ARBA00023015"/>
    </source>
</evidence>
<dbReference type="AlphaFoldDB" id="A0A127JWX5"/>
<dbReference type="InterPro" id="IPR041664">
    <property type="entry name" value="AAA_16"/>
</dbReference>
<dbReference type="InterPro" id="IPR036388">
    <property type="entry name" value="WH-like_DNA-bd_sf"/>
</dbReference>
<dbReference type="PRINTS" id="PR00038">
    <property type="entry name" value="HTHLUXR"/>
</dbReference>
<keyword evidence="2" id="KW-0238">DNA-binding</keyword>
<dbReference type="InterPro" id="IPR027417">
    <property type="entry name" value="P-loop_NTPase"/>
</dbReference>
<keyword evidence="4" id="KW-0175">Coiled coil</keyword>
<dbReference type="Gene3D" id="1.25.40.10">
    <property type="entry name" value="Tetratricopeptide repeat domain"/>
    <property type="match status" value="1"/>
</dbReference>
<organism evidence="6 7">
    <name type="scientific">Ramlibacter tataouinensis</name>
    <dbReference type="NCBI Taxonomy" id="94132"/>
    <lineage>
        <taxon>Bacteria</taxon>
        <taxon>Pseudomonadati</taxon>
        <taxon>Pseudomonadota</taxon>
        <taxon>Betaproteobacteria</taxon>
        <taxon>Burkholderiales</taxon>
        <taxon>Comamonadaceae</taxon>
        <taxon>Ramlibacter</taxon>
    </lineage>
</organism>